<name>A0AAN8XKT9_HALRR</name>
<evidence type="ECO:0000313" key="2">
    <source>
        <dbReference type="EMBL" id="KAK7085352.1"/>
    </source>
</evidence>
<feature type="non-terminal residue" evidence="2">
    <location>
        <position position="1"/>
    </location>
</feature>
<protein>
    <submittedName>
        <fullName evidence="2">Uncharacterized protein</fullName>
    </submittedName>
</protein>
<feature type="compositionally biased region" description="Basic and acidic residues" evidence="1">
    <location>
        <begin position="503"/>
        <end position="512"/>
    </location>
</feature>
<feature type="compositionally biased region" description="Polar residues" evidence="1">
    <location>
        <begin position="602"/>
        <end position="624"/>
    </location>
</feature>
<evidence type="ECO:0000313" key="3">
    <source>
        <dbReference type="Proteomes" id="UP001381693"/>
    </source>
</evidence>
<feature type="region of interest" description="Disordered" evidence="1">
    <location>
        <begin position="269"/>
        <end position="323"/>
    </location>
</feature>
<feature type="compositionally biased region" description="Low complexity" evidence="1">
    <location>
        <begin position="282"/>
        <end position="299"/>
    </location>
</feature>
<keyword evidence="3" id="KW-1185">Reference proteome</keyword>
<feature type="compositionally biased region" description="Basic and acidic residues" evidence="1">
    <location>
        <begin position="538"/>
        <end position="556"/>
    </location>
</feature>
<feature type="region of interest" description="Disordered" evidence="1">
    <location>
        <begin position="216"/>
        <end position="243"/>
    </location>
</feature>
<evidence type="ECO:0000256" key="1">
    <source>
        <dbReference type="SAM" id="MobiDB-lite"/>
    </source>
</evidence>
<feature type="compositionally biased region" description="Basic and acidic residues" evidence="1">
    <location>
        <begin position="269"/>
        <end position="279"/>
    </location>
</feature>
<reference evidence="2 3" key="1">
    <citation type="submission" date="2023-11" db="EMBL/GenBank/DDBJ databases">
        <title>Halocaridina rubra genome assembly.</title>
        <authorList>
            <person name="Smith C."/>
        </authorList>
    </citation>
    <scope>NUCLEOTIDE SEQUENCE [LARGE SCALE GENOMIC DNA]</scope>
    <source>
        <strain evidence="2">EP-1</strain>
        <tissue evidence="2">Whole</tissue>
    </source>
</reference>
<feature type="compositionally biased region" description="Basic residues" evidence="1">
    <location>
        <begin position="635"/>
        <end position="652"/>
    </location>
</feature>
<dbReference type="AlphaFoldDB" id="A0AAN8XKT9"/>
<accession>A0AAN8XKT9</accession>
<dbReference type="EMBL" id="JAXCGZ010001132">
    <property type="protein sequence ID" value="KAK7085352.1"/>
    <property type="molecule type" value="Genomic_DNA"/>
</dbReference>
<comment type="caution">
    <text evidence="2">The sequence shown here is derived from an EMBL/GenBank/DDBJ whole genome shotgun (WGS) entry which is preliminary data.</text>
</comment>
<feature type="region of interest" description="Disordered" evidence="1">
    <location>
        <begin position="1"/>
        <end position="61"/>
    </location>
</feature>
<sequence>DILSNPNTEEKEGGGGGVGGDDCEEEEGDSAPQTPTHEDSYSRPPYKPSFNNPRRGGPYHFHNHHYHHHGYYHANYDRRFDKNFDRYNSENFRNLENRGGGVPFEKPYSNAKPFYDRNYHHYDKFYPRPPFYGEHNFKFAGGGGGGYVERGRRPFRPYGPRPGFFPPRGFPGHFGSGGRGPFYECHGKGSSVNGCEGEEDEEEWDEEGILVVNEGQQQLQQQQHHQQKMGEGGGGGSCERPSQPVHTVMINNEEYTKIQTPRQEVIFKKSSLDRKRDSIDQGSVTGSVSSGSGSSSTTGGEHGSGSAGSGDQAHGDGSSVAGSVEDASLSVTGEDPPDMQQQDQVFEDPNEIFAGEPGGPPLAGVVMQQAYPGGPMITIPVHWTPFIDPGLIPGETALTPLDPAFTHVIDPKALPIDPLHILPVQHDASGCPVHVQVKVDSNGVPIQIQPAAFTVSLSSLHQHHDQQGVLSQEDPQLQQDQEPQAEENQPEATLDDQLSSEVQMKEEEKEPQSELEATISSDKNQTEEDDCSPVTPSECEKGVVEETENKSEERPPNKKSLRLKMKKLEDISKANKAEGGDAKVDQIDDMEVPEECHEANARQESSVVASSDTPAAVPSTNPEVKSSTESTSSKGSKRRRGGGRGKRGRQRAQPKEEENQEEILVKETEEGSDSSDSQ</sequence>
<feature type="compositionally biased region" description="Basic and acidic residues" evidence="1">
    <location>
        <begin position="566"/>
        <end position="586"/>
    </location>
</feature>
<feature type="compositionally biased region" description="Low complexity" evidence="1">
    <location>
        <begin position="625"/>
        <end position="634"/>
    </location>
</feature>
<feature type="non-terminal residue" evidence="2">
    <location>
        <position position="678"/>
    </location>
</feature>
<feature type="compositionally biased region" description="Basic and acidic residues" evidence="1">
    <location>
        <begin position="653"/>
        <end position="669"/>
    </location>
</feature>
<feature type="compositionally biased region" description="Low complexity" evidence="1">
    <location>
        <begin position="472"/>
        <end position="482"/>
    </location>
</feature>
<feature type="region of interest" description="Disordered" evidence="1">
    <location>
        <begin position="464"/>
        <end position="678"/>
    </location>
</feature>
<dbReference type="Proteomes" id="UP001381693">
    <property type="component" value="Unassembled WGS sequence"/>
</dbReference>
<organism evidence="2 3">
    <name type="scientific">Halocaridina rubra</name>
    <name type="common">Hawaiian red shrimp</name>
    <dbReference type="NCBI Taxonomy" id="373956"/>
    <lineage>
        <taxon>Eukaryota</taxon>
        <taxon>Metazoa</taxon>
        <taxon>Ecdysozoa</taxon>
        <taxon>Arthropoda</taxon>
        <taxon>Crustacea</taxon>
        <taxon>Multicrustacea</taxon>
        <taxon>Malacostraca</taxon>
        <taxon>Eumalacostraca</taxon>
        <taxon>Eucarida</taxon>
        <taxon>Decapoda</taxon>
        <taxon>Pleocyemata</taxon>
        <taxon>Caridea</taxon>
        <taxon>Atyoidea</taxon>
        <taxon>Atyidae</taxon>
        <taxon>Halocaridina</taxon>
    </lineage>
</organism>
<proteinExistence type="predicted"/>
<gene>
    <name evidence="2" type="ORF">SK128_021917</name>
</gene>